<dbReference type="CDD" id="cd06410">
    <property type="entry name" value="PB1_UP2"/>
    <property type="match status" value="1"/>
</dbReference>
<dbReference type="Gene3D" id="1.10.510.10">
    <property type="entry name" value="Transferase(Phosphotransferase) domain 1"/>
    <property type="match status" value="1"/>
</dbReference>
<feature type="region of interest" description="Disordered" evidence="7">
    <location>
        <begin position="821"/>
        <end position="854"/>
    </location>
</feature>
<dbReference type="PANTHER" id="PTHR23257:SF938">
    <property type="entry name" value="OCTICOSAPEPTIDE_PHOX_BEM1P_ PROTEIN KINASE"/>
    <property type="match status" value="1"/>
</dbReference>
<feature type="region of interest" description="Disordered" evidence="7">
    <location>
        <begin position="318"/>
        <end position="346"/>
    </location>
</feature>
<dbReference type="InterPro" id="IPR000719">
    <property type="entry name" value="Prot_kinase_dom"/>
</dbReference>
<dbReference type="Gene3D" id="3.10.20.90">
    <property type="entry name" value="Phosphatidylinositol 3-kinase Catalytic Subunit, Chain A, domain 1"/>
    <property type="match status" value="1"/>
</dbReference>
<organism evidence="9 10">
    <name type="scientific">Rehmannia glutinosa</name>
    <name type="common">Chinese foxglove</name>
    <dbReference type="NCBI Taxonomy" id="99300"/>
    <lineage>
        <taxon>Eukaryota</taxon>
        <taxon>Viridiplantae</taxon>
        <taxon>Streptophyta</taxon>
        <taxon>Embryophyta</taxon>
        <taxon>Tracheophyta</taxon>
        <taxon>Spermatophyta</taxon>
        <taxon>Magnoliopsida</taxon>
        <taxon>eudicotyledons</taxon>
        <taxon>Gunneridae</taxon>
        <taxon>Pentapetalae</taxon>
        <taxon>asterids</taxon>
        <taxon>lamiids</taxon>
        <taxon>Lamiales</taxon>
        <taxon>Orobanchaceae</taxon>
        <taxon>Rehmannieae</taxon>
        <taxon>Rehmannia</taxon>
    </lineage>
</organism>
<feature type="compositionally biased region" description="Polar residues" evidence="7">
    <location>
        <begin position="31"/>
        <end position="47"/>
    </location>
</feature>
<dbReference type="InterPro" id="IPR008271">
    <property type="entry name" value="Ser/Thr_kinase_AS"/>
</dbReference>
<evidence type="ECO:0000256" key="7">
    <source>
        <dbReference type="SAM" id="MobiDB-lite"/>
    </source>
</evidence>
<feature type="compositionally biased region" description="Basic and acidic residues" evidence="7">
    <location>
        <begin position="751"/>
        <end position="778"/>
    </location>
</feature>
<keyword evidence="10" id="KW-1185">Reference proteome</keyword>
<evidence type="ECO:0000256" key="1">
    <source>
        <dbReference type="ARBA" id="ARBA00022527"/>
    </source>
</evidence>
<dbReference type="Pfam" id="PF00564">
    <property type="entry name" value="PB1"/>
    <property type="match status" value="1"/>
</dbReference>
<evidence type="ECO:0000256" key="6">
    <source>
        <dbReference type="PROSITE-ProRule" id="PRU10141"/>
    </source>
</evidence>
<dbReference type="Pfam" id="PF07714">
    <property type="entry name" value="PK_Tyr_Ser-Thr"/>
    <property type="match status" value="1"/>
</dbReference>
<name>A0ABR0WIG6_REHGL</name>
<evidence type="ECO:0000256" key="2">
    <source>
        <dbReference type="ARBA" id="ARBA00022679"/>
    </source>
</evidence>
<dbReference type="SUPFAM" id="SSF54277">
    <property type="entry name" value="CAD &amp; PB1 domains"/>
    <property type="match status" value="1"/>
</dbReference>
<evidence type="ECO:0000313" key="9">
    <source>
        <dbReference type="EMBL" id="KAK6145864.1"/>
    </source>
</evidence>
<keyword evidence="1" id="KW-0723">Serine/threonine-protein kinase</keyword>
<feature type="compositionally biased region" description="Polar residues" evidence="7">
    <location>
        <begin position="648"/>
        <end position="667"/>
    </location>
</feature>
<dbReference type="PRINTS" id="PR00109">
    <property type="entry name" value="TYRKINASE"/>
</dbReference>
<keyword evidence="5 6" id="KW-0067">ATP-binding</keyword>
<sequence>MEEVRAWWGPSWVGFILHILDMNSELCGCSGRQSDADSSNGTPNDQNYENKDMRNISVQTGEEFSPEFLRDRVMSRRTPFANDVSQIPTSKPGYDATQNHHLVYKDLTDFCPGKGYGFDPDHKTYLDGSSTYHRELQASAQHQRKLSDDFDKGSLSAISIYSSDSPNSNQPYSKGWGNLDRTFSGKIKFLCSSGGRILPRPNDAKLRYVGGDTRIISIRKDLTYDELVKKTTAICNYPHTIKYQLPGEDLDALISVSSDEDLHHMIEEYHDLERKSQRLKLFLVAGGDLEGPSSSEAKSRQQSDADYQYVVAVNGMLDPNPHRSSSRESLESQWGNNLDGSSNIQKDSPTPFHYLENQKMLSGPSSRGFNATEIPSKPYIPSPVQFKDPKTFMKSYENVVCPYGYSNNCPYVVENPAYDNPGFVDAPVYYHNNNPIDTVPVIGSPVQSHATPMMGSHFRKPSKEFQSPLSYGPSYSDARRDFVNAMPLHAEKLVPSQDTFSFSPVSDVHDKSFRRVTNLLSESQPTNEERSFCLEQGTEKTYLPFAAENSPTVAMCSSSQGAHEKYQISRNMDQPYQEPPNLDKDYIEWGKDTINWKKNKEISFDQDRKNDATNNDFASNAKILEHKQNFPQIICHPNLKHSVHVPTSEPQVNGGKRSSSSYNSAENPTEVWKELPGSYQISLNEPGFLIKSQQETSGLKHDVPNAIDCTTTVFGCHGLQPAVGKENNNQSQLITPVLFSEDESSLGREVSGQKEMVKNSHGSVKKEKPDRDSQKELNIKNGTFVNSESSDKCHETRVRETPIIVEDVPCSSTAIPCIRDEYNDGVESPGEETETESVIYASEDEDVKADDDNKDESISDAAIIEMEASIYGLQIIKYADLEELQELGTGTFGTVYHGKWRGTDVAIKRIKNSCFAGGSSEQERLAKILSRLHHPNVVAFYGVVPDGPGGTLATVTEYMANGSLRRVLLKKDRALDRRKKVIIALDASFGMEYLHLKNIVHFDLKCDNLLVNLGDSQRPVCKVGDFGLSRIKQNTLVSGGVRGTLPWMAPELLNGNSSRVSEKVDVFSFGIALWEILTGEEPYIDMHCGAIIGGIVNNTLRPPIPERCDPEWRNLMEECWSHDPAARPSFTEITKRLQVMSTALQPKRLSRVKR</sequence>
<dbReference type="PROSITE" id="PS50011">
    <property type="entry name" value="PROTEIN_KINASE_DOM"/>
    <property type="match status" value="1"/>
</dbReference>
<feature type="compositionally biased region" description="Polar residues" evidence="7">
    <location>
        <begin position="331"/>
        <end position="346"/>
    </location>
</feature>
<dbReference type="PANTHER" id="PTHR23257">
    <property type="entry name" value="SERINE-THREONINE PROTEIN KINASE"/>
    <property type="match status" value="1"/>
</dbReference>
<gene>
    <name evidence="9" type="ORF">DH2020_019733</name>
</gene>
<dbReference type="InterPro" id="IPR000270">
    <property type="entry name" value="PB1_dom"/>
</dbReference>
<protein>
    <recommendedName>
        <fullName evidence="8">Protein kinase domain-containing protein</fullName>
    </recommendedName>
</protein>
<evidence type="ECO:0000256" key="3">
    <source>
        <dbReference type="ARBA" id="ARBA00022741"/>
    </source>
</evidence>
<dbReference type="EMBL" id="JABTTQ020000011">
    <property type="protein sequence ID" value="KAK6145864.1"/>
    <property type="molecule type" value="Genomic_DNA"/>
</dbReference>
<dbReference type="InterPro" id="IPR001245">
    <property type="entry name" value="Ser-Thr/Tyr_kinase_cat_dom"/>
</dbReference>
<evidence type="ECO:0000313" key="10">
    <source>
        <dbReference type="Proteomes" id="UP001318860"/>
    </source>
</evidence>
<accession>A0ABR0WIG6</accession>
<feature type="domain" description="Protein kinase" evidence="8">
    <location>
        <begin position="881"/>
        <end position="1140"/>
    </location>
</feature>
<feature type="binding site" evidence="6">
    <location>
        <position position="908"/>
    </location>
    <ligand>
        <name>ATP</name>
        <dbReference type="ChEBI" id="CHEBI:30616"/>
    </ligand>
</feature>
<dbReference type="InterPro" id="IPR011009">
    <property type="entry name" value="Kinase-like_dom_sf"/>
</dbReference>
<keyword evidence="4" id="KW-0418">Kinase</keyword>
<dbReference type="SMART" id="SM00666">
    <property type="entry name" value="PB1"/>
    <property type="match status" value="1"/>
</dbReference>
<evidence type="ECO:0000259" key="8">
    <source>
        <dbReference type="PROSITE" id="PS50011"/>
    </source>
</evidence>
<keyword evidence="2" id="KW-0808">Transferase</keyword>
<feature type="region of interest" description="Disordered" evidence="7">
    <location>
        <begin position="644"/>
        <end position="669"/>
    </location>
</feature>
<dbReference type="PROSITE" id="PS00108">
    <property type="entry name" value="PROTEIN_KINASE_ST"/>
    <property type="match status" value="1"/>
</dbReference>
<proteinExistence type="predicted"/>
<dbReference type="Gene3D" id="3.30.200.20">
    <property type="entry name" value="Phosphorylase Kinase, domain 1"/>
    <property type="match status" value="1"/>
</dbReference>
<dbReference type="InterPro" id="IPR017441">
    <property type="entry name" value="Protein_kinase_ATP_BS"/>
</dbReference>
<feature type="compositionally biased region" description="Acidic residues" evidence="7">
    <location>
        <begin position="842"/>
        <end position="854"/>
    </location>
</feature>
<feature type="region of interest" description="Disordered" evidence="7">
    <location>
        <begin position="742"/>
        <end position="781"/>
    </location>
</feature>
<dbReference type="SMART" id="SM00220">
    <property type="entry name" value="S_TKc"/>
    <property type="match status" value="1"/>
</dbReference>
<reference evidence="9 10" key="1">
    <citation type="journal article" date="2021" name="Comput. Struct. Biotechnol. J.">
        <title>De novo genome assembly of the potent medicinal plant Rehmannia glutinosa using nanopore technology.</title>
        <authorList>
            <person name="Ma L."/>
            <person name="Dong C."/>
            <person name="Song C."/>
            <person name="Wang X."/>
            <person name="Zheng X."/>
            <person name="Niu Y."/>
            <person name="Chen S."/>
            <person name="Feng W."/>
        </authorList>
    </citation>
    <scope>NUCLEOTIDE SEQUENCE [LARGE SCALE GENOMIC DNA]</scope>
    <source>
        <strain evidence="9">DH-2019</strain>
    </source>
</reference>
<dbReference type="PROSITE" id="PS00107">
    <property type="entry name" value="PROTEIN_KINASE_ATP"/>
    <property type="match status" value="1"/>
</dbReference>
<keyword evidence="3 6" id="KW-0547">Nucleotide-binding</keyword>
<dbReference type="InterPro" id="IPR050167">
    <property type="entry name" value="Ser_Thr_protein_kinase"/>
</dbReference>
<evidence type="ECO:0000256" key="4">
    <source>
        <dbReference type="ARBA" id="ARBA00022777"/>
    </source>
</evidence>
<comment type="caution">
    <text evidence="9">The sequence shown here is derived from an EMBL/GenBank/DDBJ whole genome shotgun (WGS) entry which is preliminary data.</text>
</comment>
<evidence type="ECO:0000256" key="5">
    <source>
        <dbReference type="ARBA" id="ARBA00022840"/>
    </source>
</evidence>
<feature type="region of interest" description="Disordered" evidence="7">
    <location>
        <begin position="30"/>
        <end position="51"/>
    </location>
</feature>
<dbReference type="Proteomes" id="UP001318860">
    <property type="component" value="Unassembled WGS sequence"/>
</dbReference>
<dbReference type="SUPFAM" id="SSF56112">
    <property type="entry name" value="Protein kinase-like (PK-like)"/>
    <property type="match status" value="1"/>
</dbReference>
<dbReference type="CDD" id="cd13999">
    <property type="entry name" value="STKc_MAP3K-like"/>
    <property type="match status" value="1"/>
</dbReference>